<dbReference type="Proteomes" id="UP000245698">
    <property type="component" value="Unassembled WGS sequence"/>
</dbReference>
<dbReference type="AlphaFoldDB" id="A0A2P9ANY6"/>
<evidence type="ECO:0000313" key="2">
    <source>
        <dbReference type="Proteomes" id="UP000245698"/>
    </source>
</evidence>
<accession>A0A2P9ANY6</accession>
<evidence type="ECO:0000313" key="1">
    <source>
        <dbReference type="EMBL" id="SJM32868.1"/>
    </source>
</evidence>
<protein>
    <submittedName>
        <fullName evidence="1">Uncharacterized protein</fullName>
    </submittedName>
</protein>
<organism evidence="1 2">
    <name type="scientific">Mesorhizobium delmotii</name>
    <dbReference type="NCBI Taxonomy" id="1631247"/>
    <lineage>
        <taxon>Bacteria</taxon>
        <taxon>Pseudomonadati</taxon>
        <taxon>Pseudomonadota</taxon>
        <taxon>Alphaproteobacteria</taxon>
        <taxon>Hyphomicrobiales</taxon>
        <taxon>Phyllobacteriaceae</taxon>
        <taxon>Mesorhizobium</taxon>
    </lineage>
</organism>
<dbReference type="RefSeq" id="WP_165848679.1">
    <property type="nucleotide sequence ID" value="NZ_FUIG01000041.1"/>
</dbReference>
<reference evidence="2" key="1">
    <citation type="submission" date="2016-12" db="EMBL/GenBank/DDBJ databases">
        <authorList>
            <person name="Brunel B."/>
        </authorList>
    </citation>
    <scope>NUCLEOTIDE SEQUENCE [LARGE SCALE GENOMIC DNA]</scope>
</reference>
<sequence length="51" mass="5265">MADVIDFAASQNADAAEAFANSAGSGMDWVITLRVGASARLEPVPPKARMS</sequence>
<keyword evidence="2" id="KW-1185">Reference proteome</keyword>
<name>A0A2P9ANY6_9HYPH</name>
<proteinExistence type="predicted"/>
<gene>
    <name evidence="1" type="ORF">BQ8482_330003</name>
</gene>
<dbReference type="EMBL" id="FUIG01000041">
    <property type="protein sequence ID" value="SJM32868.1"/>
    <property type="molecule type" value="Genomic_DNA"/>
</dbReference>